<dbReference type="KEGG" id="span:AWL63_22460"/>
<dbReference type="EC" id="1.11.1.-" evidence="7"/>
<name>A0A1B3ZFU8_9SPHN</name>
<evidence type="ECO:0000256" key="4">
    <source>
        <dbReference type="ARBA" id="ARBA00022723"/>
    </source>
</evidence>
<dbReference type="SMART" id="SM01060">
    <property type="entry name" value="Catalase"/>
    <property type="match status" value="1"/>
</dbReference>
<keyword evidence="2 7" id="KW-0575">Peroxidase</keyword>
<dbReference type="InterPro" id="IPR020835">
    <property type="entry name" value="Catalase_sf"/>
</dbReference>
<evidence type="ECO:0000256" key="1">
    <source>
        <dbReference type="ARBA" id="ARBA00005329"/>
    </source>
</evidence>
<keyword evidence="4 7" id="KW-0479">Metal-binding</keyword>
<evidence type="ECO:0000313" key="13">
    <source>
        <dbReference type="EMBL" id="AOH86310.1"/>
    </source>
</evidence>
<dbReference type="EMBL" id="CP014168">
    <property type="protein sequence ID" value="AOH86310.1"/>
    <property type="molecule type" value="Genomic_DNA"/>
</dbReference>
<evidence type="ECO:0000256" key="11">
    <source>
        <dbReference type="SAM" id="SignalP"/>
    </source>
</evidence>
<dbReference type="Proteomes" id="UP000094256">
    <property type="component" value="Chromosome"/>
</dbReference>
<reference evidence="13 14" key="1">
    <citation type="submission" date="2016-01" db="EMBL/GenBank/DDBJ databases">
        <title>Complete genome and mega plasmid sequence of Sphingomonas panacis DCY99 elicits systemic resistance in rice to Xanthomonas oryzae.</title>
        <authorList>
            <person name="Kim Y.J."/>
            <person name="Yang D.C."/>
            <person name="Sing P."/>
        </authorList>
    </citation>
    <scope>NUCLEOTIDE SEQUENCE [LARGE SCALE GENOMIC DNA]</scope>
    <source>
        <strain evidence="13 14">DCY99</strain>
    </source>
</reference>
<dbReference type="PRINTS" id="PR00067">
    <property type="entry name" value="CATALASE"/>
</dbReference>
<feature type="binding site" description="axial binding residue" evidence="9">
    <location>
        <position position="333"/>
    </location>
    <ligand>
        <name>heme</name>
        <dbReference type="ChEBI" id="CHEBI:30413"/>
    </ligand>
    <ligandPart>
        <name>Fe</name>
        <dbReference type="ChEBI" id="CHEBI:18248"/>
    </ligandPart>
</feature>
<dbReference type="GO" id="GO:0042542">
    <property type="term" value="P:response to hydrogen peroxide"/>
    <property type="evidence" value="ECO:0007669"/>
    <property type="project" value="TreeGrafter"/>
</dbReference>
<comment type="function">
    <text evidence="7">Has an organic peroxide-dependent peroxidase activity.</text>
</comment>
<proteinExistence type="inferred from homology"/>
<feature type="chain" id="PRO_5008556424" description="Catalase-related peroxidase" evidence="11">
    <location>
        <begin position="29"/>
        <end position="360"/>
    </location>
</feature>
<dbReference type="CDD" id="cd08153">
    <property type="entry name" value="srpA_like"/>
    <property type="match status" value="1"/>
</dbReference>
<evidence type="ECO:0000256" key="5">
    <source>
        <dbReference type="ARBA" id="ARBA00023002"/>
    </source>
</evidence>
<dbReference type="PANTHER" id="PTHR11465:SF9">
    <property type="entry name" value="CATALASE"/>
    <property type="match status" value="1"/>
</dbReference>
<dbReference type="InterPro" id="IPR018028">
    <property type="entry name" value="Catalase"/>
</dbReference>
<sequence length="360" mass="38608">MTRPSMKKQLLPAALIAVAVGGSATAFAWTAGVIGPRRVSGGTIANALEYNLGGAKTGYRRAHAKGICFAGDFRANGAGAALAGASVLKRGDTPVIGRFSLGGGNPLATDGRTVFHAMALLLRTPDRQEWRMALDDTPIFPVATPEDFVALQYASRPDPKTGKPDPKLMGAFIKQHPETKAFQDYLAKAVLPDSFGNAPYYSINAFRFTDPSGTTRLVRWQFVPETPLHGLDKDTLANLPRDYLVDAFIARTRHTPSRWHLQLIVANPGDVTDRATVAWSGPHRTIDAGVLTIDRAQTEEQGVCRDLNFDPTILPPGIAISDDPLLPARSKAYATSFTRRAGEGPGPSAAGHDFARQGAR</sequence>
<protein>
    <recommendedName>
        <fullName evidence="7">Catalase-related peroxidase</fullName>
        <ecNumber evidence="7">1.11.1.-</ecNumber>
    </recommendedName>
</protein>
<evidence type="ECO:0000256" key="3">
    <source>
        <dbReference type="ARBA" id="ARBA00022617"/>
    </source>
</evidence>
<keyword evidence="14" id="KW-1185">Reference proteome</keyword>
<dbReference type="PANTHER" id="PTHR11465">
    <property type="entry name" value="CATALASE"/>
    <property type="match status" value="1"/>
</dbReference>
<dbReference type="Pfam" id="PF00199">
    <property type="entry name" value="Catalase"/>
    <property type="match status" value="1"/>
</dbReference>
<dbReference type="AlphaFoldDB" id="A0A1B3ZFU8"/>
<dbReference type="GO" id="GO:0042744">
    <property type="term" value="P:hydrogen peroxide catabolic process"/>
    <property type="evidence" value="ECO:0007669"/>
    <property type="project" value="TreeGrafter"/>
</dbReference>
<keyword evidence="5 7" id="KW-0560">Oxidoreductase</keyword>
<dbReference type="InterPro" id="IPR024168">
    <property type="entry name" value="Catalase_SrpA-type_pred"/>
</dbReference>
<keyword evidence="3 7" id="KW-0349">Heme</keyword>
<evidence type="ECO:0000256" key="6">
    <source>
        <dbReference type="ARBA" id="ARBA00023004"/>
    </source>
</evidence>
<evidence type="ECO:0000256" key="10">
    <source>
        <dbReference type="SAM" id="MobiDB-lite"/>
    </source>
</evidence>
<dbReference type="GO" id="GO:0020037">
    <property type="term" value="F:heme binding"/>
    <property type="evidence" value="ECO:0007669"/>
    <property type="project" value="InterPro"/>
</dbReference>
<dbReference type="Gene3D" id="1.20.1280.120">
    <property type="match status" value="1"/>
</dbReference>
<evidence type="ECO:0000256" key="9">
    <source>
        <dbReference type="PIRSR" id="PIRSR000296-2"/>
    </source>
</evidence>
<feature type="domain" description="Catalase core" evidence="12">
    <location>
        <begin position="37"/>
        <end position="360"/>
    </location>
</feature>
<dbReference type="GO" id="GO:0046872">
    <property type="term" value="F:metal ion binding"/>
    <property type="evidence" value="ECO:0007669"/>
    <property type="project" value="UniProtKB-KW"/>
</dbReference>
<dbReference type="GO" id="GO:0004096">
    <property type="term" value="F:catalase activity"/>
    <property type="evidence" value="ECO:0007669"/>
    <property type="project" value="InterPro"/>
</dbReference>
<evidence type="ECO:0000256" key="7">
    <source>
        <dbReference type="PIRNR" id="PIRNR000296"/>
    </source>
</evidence>
<dbReference type="STRING" id="1560345.AWL63_22460"/>
<feature type="active site" evidence="8">
    <location>
        <position position="63"/>
    </location>
</feature>
<accession>A0A1B3ZFU8</accession>
<dbReference type="PIRSF" id="PIRSF000296">
    <property type="entry name" value="SrpA"/>
    <property type="match status" value="1"/>
</dbReference>
<comment type="cofactor">
    <cofactor evidence="7">
        <name>heme</name>
        <dbReference type="ChEBI" id="CHEBI:30413"/>
    </cofactor>
</comment>
<feature type="signal peptide" evidence="11">
    <location>
        <begin position="1"/>
        <end position="28"/>
    </location>
</feature>
<evidence type="ECO:0000256" key="8">
    <source>
        <dbReference type="PIRSR" id="PIRSR000296-1"/>
    </source>
</evidence>
<keyword evidence="6 7" id="KW-0408">Iron</keyword>
<evidence type="ECO:0000259" key="12">
    <source>
        <dbReference type="SMART" id="SM01060"/>
    </source>
</evidence>
<comment type="similarity">
    <text evidence="1 7">Belongs to the catalase family.</text>
</comment>
<evidence type="ECO:0000256" key="2">
    <source>
        <dbReference type="ARBA" id="ARBA00022559"/>
    </source>
</evidence>
<organism evidence="13 14">
    <name type="scientific">Sphingomonas panacis</name>
    <dbReference type="NCBI Taxonomy" id="1560345"/>
    <lineage>
        <taxon>Bacteria</taxon>
        <taxon>Pseudomonadati</taxon>
        <taxon>Pseudomonadota</taxon>
        <taxon>Alphaproteobacteria</taxon>
        <taxon>Sphingomonadales</taxon>
        <taxon>Sphingomonadaceae</taxon>
        <taxon>Sphingomonas</taxon>
    </lineage>
</organism>
<dbReference type="SUPFAM" id="SSF56634">
    <property type="entry name" value="Heme-dependent catalase-like"/>
    <property type="match status" value="1"/>
</dbReference>
<feature type="region of interest" description="Disordered" evidence="10">
    <location>
        <begin position="337"/>
        <end position="360"/>
    </location>
</feature>
<gene>
    <name evidence="13" type="ORF">AWL63_22460</name>
</gene>
<keyword evidence="11" id="KW-0732">Signal</keyword>
<evidence type="ECO:0000313" key="14">
    <source>
        <dbReference type="Proteomes" id="UP000094256"/>
    </source>
</evidence>
<dbReference type="GO" id="GO:0005737">
    <property type="term" value="C:cytoplasm"/>
    <property type="evidence" value="ECO:0007669"/>
    <property type="project" value="TreeGrafter"/>
</dbReference>
<dbReference type="PROSITE" id="PS51402">
    <property type="entry name" value="CATALASE_3"/>
    <property type="match status" value="1"/>
</dbReference>
<dbReference type="InterPro" id="IPR011614">
    <property type="entry name" value="Catalase_core"/>
</dbReference>
<dbReference type="Gene3D" id="2.40.180.10">
    <property type="entry name" value="Catalase core domain"/>
    <property type="match status" value="1"/>
</dbReference>